<dbReference type="GO" id="GO:0051536">
    <property type="term" value="F:iron-sulfur cluster binding"/>
    <property type="evidence" value="ECO:0007669"/>
    <property type="project" value="UniProtKB-KW"/>
</dbReference>
<keyword evidence="1" id="KW-0949">S-adenosyl-L-methionine</keyword>
<name>A0A1M5S2A9_9FIRM</name>
<dbReference type="InterPro" id="IPR013785">
    <property type="entry name" value="Aldolase_TIM"/>
</dbReference>
<evidence type="ECO:0000256" key="2">
    <source>
        <dbReference type="ARBA" id="ARBA00022723"/>
    </source>
</evidence>
<dbReference type="GO" id="GO:0003824">
    <property type="term" value="F:catalytic activity"/>
    <property type="evidence" value="ECO:0007669"/>
    <property type="project" value="InterPro"/>
</dbReference>
<dbReference type="Pfam" id="PF04055">
    <property type="entry name" value="Radical_SAM"/>
    <property type="match status" value="1"/>
</dbReference>
<dbReference type="SFLD" id="SFLDG01067">
    <property type="entry name" value="SPASM/twitch_domain_containing"/>
    <property type="match status" value="1"/>
</dbReference>
<sequence length="354" mass="40735">MEQNVVSDSITGFKYAPNLKDDYEGLRQVNGPMMVSLDVTSRCNLSCIHCLNDSSNRGNSVYEEMNDRDILMVVDQIIELNPHTVCICGGEPLLRKNLFDIIDKFSQKGIFVSMVSNGFLIDSECVNKLKECGLKFIQISLDGVNKKQHDYFRSVQGSFDRAVSAIKLLVKAGFNVAVSFVPNKLNHKDFYEYVDFVNKLGVISVRVMPFLPLGRGNKFGKLLMLNEEEYFYFQRKIFRCAEIYRGKMDVEWGDPLDHYIRMKNNYKAGLKTYCVEIRANGDIFFSTYMPIKIGNCLKKSLKEYWLNGLDNVWGNPTVIQWVNKVKNIYDFEKLDPQPYFDTPIEIKLDNGGRI</sequence>
<dbReference type="InterPro" id="IPR006638">
    <property type="entry name" value="Elp3/MiaA/NifB-like_rSAM"/>
</dbReference>
<keyword evidence="2" id="KW-0479">Metal-binding</keyword>
<dbReference type="PANTHER" id="PTHR11228:SF35">
    <property type="entry name" value="MOLYBDENUM COFACTOR BIOSYNTHESIS PROTEIN A-RELATED"/>
    <property type="match status" value="1"/>
</dbReference>
<dbReference type="SUPFAM" id="SSF102114">
    <property type="entry name" value="Radical SAM enzymes"/>
    <property type="match status" value="1"/>
</dbReference>
<dbReference type="AlphaFoldDB" id="A0A1M5S2A9"/>
<protein>
    <submittedName>
        <fullName evidence="6">Radical SAM superfamily enzyme, MoaA/NifB/PqqE/SkfB family</fullName>
    </submittedName>
</protein>
<evidence type="ECO:0000259" key="5">
    <source>
        <dbReference type="PROSITE" id="PS51918"/>
    </source>
</evidence>
<dbReference type="SFLD" id="SFLDG01386">
    <property type="entry name" value="main_SPASM_domain-containing"/>
    <property type="match status" value="1"/>
</dbReference>
<reference evidence="7" key="1">
    <citation type="submission" date="2016-11" db="EMBL/GenBank/DDBJ databases">
        <authorList>
            <person name="Varghese N."/>
            <person name="Submissions S."/>
        </authorList>
    </citation>
    <scope>NUCLEOTIDE SEQUENCE [LARGE SCALE GENOMIC DNA]</scope>
    <source>
        <strain evidence="7">DSM 13643</strain>
    </source>
</reference>
<dbReference type="Proteomes" id="UP000183967">
    <property type="component" value="Unassembled WGS sequence"/>
</dbReference>
<evidence type="ECO:0000313" key="7">
    <source>
        <dbReference type="Proteomes" id="UP000183967"/>
    </source>
</evidence>
<dbReference type="RefSeq" id="WP_073195050.1">
    <property type="nucleotide sequence ID" value="NZ_FQXO01000009.1"/>
</dbReference>
<accession>A0A1M5S2A9</accession>
<keyword evidence="7" id="KW-1185">Reference proteome</keyword>
<dbReference type="InterPro" id="IPR058240">
    <property type="entry name" value="rSAM_sf"/>
</dbReference>
<evidence type="ECO:0000313" key="6">
    <source>
        <dbReference type="EMBL" id="SHH32551.1"/>
    </source>
</evidence>
<gene>
    <name evidence="6" type="ORF">SAMN02745135_00443</name>
</gene>
<dbReference type="SFLD" id="SFLDS00029">
    <property type="entry name" value="Radical_SAM"/>
    <property type="match status" value="1"/>
</dbReference>
<dbReference type="InterPro" id="IPR050377">
    <property type="entry name" value="Radical_SAM_PqqE_MftC-like"/>
</dbReference>
<dbReference type="GO" id="GO:0046872">
    <property type="term" value="F:metal ion binding"/>
    <property type="evidence" value="ECO:0007669"/>
    <property type="project" value="UniProtKB-KW"/>
</dbReference>
<organism evidence="6 7">
    <name type="scientific">Caloranaerobacter azorensis DSM 13643</name>
    <dbReference type="NCBI Taxonomy" id="1121264"/>
    <lineage>
        <taxon>Bacteria</taxon>
        <taxon>Bacillati</taxon>
        <taxon>Bacillota</taxon>
        <taxon>Tissierellia</taxon>
        <taxon>Tissierellales</taxon>
        <taxon>Thermohalobacteraceae</taxon>
        <taxon>Caloranaerobacter</taxon>
    </lineage>
</organism>
<feature type="domain" description="Radical SAM core" evidence="5">
    <location>
        <begin position="29"/>
        <end position="254"/>
    </location>
</feature>
<proteinExistence type="predicted"/>
<keyword evidence="3" id="KW-0408">Iron</keyword>
<dbReference type="SMART" id="SM00729">
    <property type="entry name" value="Elp3"/>
    <property type="match status" value="1"/>
</dbReference>
<evidence type="ECO:0000256" key="1">
    <source>
        <dbReference type="ARBA" id="ARBA00022691"/>
    </source>
</evidence>
<dbReference type="InterPro" id="IPR007197">
    <property type="entry name" value="rSAM"/>
</dbReference>
<evidence type="ECO:0000256" key="4">
    <source>
        <dbReference type="ARBA" id="ARBA00023014"/>
    </source>
</evidence>
<keyword evidence="4" id="KW-0411">Iron-sulfur</keyword>
<evidence type="ECO:0000256" key="3">
    <source>
        <dbReference type="ARBA" id="ARBA00023004"/>
    </source>
</evidence>
<dbReference type="PROSITE" id="PS51918">
    <property type="entry name" value="RADICAL_SAM"/>
    <property type="match status" value="1"/>
</dbReference>
<dbReference type="EMBL" id="FQXO01000009">
    <property type="protein sequence ID" value="SHH32551.1"/>
    <property type="molecule type" value="Genomic_DNA"/>
</dbReference>
<dbReference type="CDD" id="cd01335">
    <property type="entry name" value="Radical_SAM"/>
    <property type="match status" value="1"/>
</dbReference>
<dbReference type="OrthoDB" id="7021155at2"/>
<dbReference type="PANTHER" id="PTHR11228">
    <property type="entry name" value="RADICAL SAM DOMAIN PROTEIN"/>
    <property type="match status" value="1"/>
</dbReference>
<dbReference type="Gene3D" id="3.20.20.70">
    <property type="entry name" value="Aldolase class I"/>
    <property type="match status" value="1"/>
</dbReference>